<protein>
    <submittedName>
        <fullName evidence="1">Type IV toxin-antitoxin system AbiEi family antitoxin domain-containing protein</fullName>
    </submittedName>
</protein>
<dbReference type="EMBL" id="JAWONS010000329">
    <property type="protein sequence ID" value="MDW2800885.1"/>
    <property type="molecule type" value="Genomic_DNA"/>
</dbReference>
<reference evidence="1 2" key="1">
    <citation type="submission" date="2023-10" db="EMBL/GenBank/DDBJ databases">
        <title>A novel Glycoside Hydrolase 43-Like Enzyme from Clostrdium boliviensis is an Endo-xylanase, and a Candidate for Xylooligosaccharides Production from Different Xylan Substrates.</title>
        <authorList>
            <person name="Alvarez M.T."/>
            <person name="Rocabado-Villegas L.R."/>
            <person name="Salas-Veizaga D.M."/>
            <person name="Linares-Pasten J.A."/>
            <person name="Gudmundsdottir E.E."/>
            <person name="Hreggvidsson G.O."/>
            <person name="Adlercreutz P."/>
            <person name="Nordberg Karlsson E."/>
        </authorList>
    </citation>
    <scope>NUCLEOTIDE SEQUENCE [LARGE SCALE GENOMIC DNA]</scope>
    <source>
        <strain evidence="1 2">E-1</strain>
    </source>
</reference>
<evidence type="ECO:0000313" key="2">
    <source>
        <dbReference type="Proteomes" id="UP001276854"/>
    </source>
</evidence>
<sequence>MERIGYGEHISNAVENIPYECVIQKEDIAKKLAAEFELPYDKAKVLTNVKLDRMADKGEIERVQRGLYCHIKQTIFGKVTPSIDEIVIKTLKIQDDKRIGYESGAFFLNGYRRC</sequence>
<organism evidence="1 2">
    <name type="scientific">Clostridium boliviensis</name>
    <dbReference type="NCBI Taxonomy" id="318465"/>
    <lineage>
        <taxon>Bacteria</taxon>
        <taxon>Bacillati</taxon>
        <taxon>Bacillota</taxon>
        <taxon>Clostridia</taxon>
        <taxon>Eubacteriales</taxon>
        <taxon>Clostridiaceae</taxon>
        <taxon>Clostridium</taxon>
    </lineage>
</organism>
<proteinExistence type="predicted"/>
<dbReference type="RefSeq" id="WP_318067046.1">
    <property type="nucleotide sequence ID" value="NZ_JAWONS010000329.1"/>
</dbReference>
<name>A0ABU4GTD0_9CLOT</name>
<dbReference type="Proteomes" id="UP001276854">
    <property type="component" value="Unassembled WGS sequence"/>
</dbReference>
<keyword evidence="2" id="KW-1185">Reference proteome</keyword>
<evidence type="ECO:0000313" key="1">
    <source>
        <dbReference type="EMBL" id="MDW2800885.1"/>
    </source>
</evidence>
<accession>A0ABU4GTD0</accession>
<gene>
    <name evidence="1" type="ORF">RZO55_25275</name>
</gene>
<comment type="caution">
    <text evidence="1">The sequence shown here is derived from an EMBL/GenBank/DDBJ whole genome shotgun (WGS) entry which is preliminary data.</text>
</comment>